<keyword evidence="1" id="KW-0812">Transmembrane</keyword>
<sequence length="114" mass="12920">MRKDIFIILIAAATLISVASYFVAYNEGQSLQKQRDIFADQSCSTVSKKTGSTSTLFYLQNKCSVPVRFTLTFLNSYGYSYQLQYCLEENTVTSLEQSNDSTYSSTQYDYDVVC</sequence>
<protein>
    <submittedName>
        <fullName evidence="1">Transmembrane protein, putative</fullName>
    </submittedName>
</protein>
<proteinExistence type="predicted"/>
<gene>
    <name evidence="1" type="ORF">TTHERM_00125660</name>
</gene>
<reference evidence="2" key="1">
    <citation type="journal article" date="2006" name="PLoS Biol.">
        <title>Macronuclear genome sequence of the ciliate Tetrahymena thermophila, a model eukaryote.</title>
        <authorList>
            <person name="Eisen J.A."/>
            <person name="Coyne R.S."/>
            <person name="Wu M."/>
            <person name="Wu D."/>
            <person name="Thiagarajan M."/>
            <person name="Wortman J.R."/>
            <person name="Badger J.H."/>
            <person name="Ren Q."/>
            <person name="Amedeo P."/>
            <person name="Jones K.M."/>
            <person name="Tallon L.J."/>
            <person name="Delcher A.L."/>
            <person name="Salzberg S.L."/>
            <person name="Silva J.C."/>
            <person name="Haas B.J."/>
            <person name="Majoros W.H."/>
            <person name="Farzad M."/>
            <person name="Carlton J.M."/>
            <person name="Smith R.K. Jr."/>
            <person name="Garg J."/>
            <person name="Pearlman R.E."/>
            <person name="Karrer K.M."/>
            <person name="Sun L."/>
            <person name="Manning G."/>
            <person name="Elde N.C."/>
            <person name="Turkewitz A.P."/>
            <person name="Asai D.J."/>
            <person name="Wilkes D.E."/>
            <person name="Wang Y."/>
            <person name="Cai H."/>
            <person name="Collins K."/>
            <person name="Stewart B.A."/>
            <person name="Lee S.R."/>
            <person name="Wilamowska K."/>
            <person name="Weinberg Z."/>
            <person name="Ruzzo W.L."/>
            <person name="Wloga D."/>
            <person name="Gaertig J."/>
            <person name="Frankel J."/>
            <person name="Tsao C.-C."/>
            <person name="Gorovsky M.A."/>
            <person name="Keeling P.J."/>
            <person name="Waller R.F."/>
            <person name="Patron N.J."/>
            <person name="Cherry J.M."/>
            <person name="Stover N.A."/>
            <person name="Krieger C.J."/>
            <person name="del Toro C."/>
            <person name="Ryder H.F."/>
            <person name="Williamson S.C."/>
            <person name="Barbeau R.A."/>
            <person name="Hamilton E.P."/>
            <person name="Orias E."/>
        </authorList>
    </citation>
    <scope>NUCLEOTIDE SEQUENCE [LARGE SCALE GENOMIC DNA]</scope>
    <source>
        <strain evidence="2">SB210</strain>
    </source>
</reference>
<dbReference type="GeneID" id="7838268"/>
<dbReference type="RefSeq" id="XP_001016245.1">
    <property type="nucleotide sequence ID" value="XM_001016245.3"/>
</dbReference>
<keyword evidence="1" id="KW-0472">Membrane</keyword>
<dbReference type="InParanoid" id="I7M7U1"/>
<dbReference type="AlphaFoldDB" id="I7M7U1"/>
<dbReference type="EMBL" id="GG662699">
    <property type="protein sequence ID" value="EAR96000.1"/>
    <property type="molecule type" value="Genomic_DNA"/>
</dbReference>
<accession>I7M7U1</accession>
<keyword evidence="2" id="KW-1185">Reference proteome</keyword>
<dbReference type="Proteomes" id="UP000009168">
    <property type="component" value="Unassembled WGS sequence"/>
</dbReference>
<evidence type="ECO:0000313" key="1">
    <source>
        <dbReference type="EMBL" id="EAR96000.1"/>
    </source>
</evidence>
<dbReference type="HOGENOM" id="CLU_2126081_0_0_1"/>
<name>I7M7U1_TETTS</name>
<evidence type="ECO:0000313" key="2">
    <source>
        <dbReference type="Proteomes" id="UP000009168"/>
    </source>
</evidence>
<organism evidence="1 2">
    <name type="scientific">Tetrahymena thermophila (strain SB210)</name>
    <dbReference type="NCBI Taxonomy" id="312017"/>
    <lineage>
        <taxon>Eukaryota</taxon>
        <taxon>Sar</taxon>
        <taxon>Alveolata</taxon>
        <taxon>Ciliophora</taxon>
        <taxon>Intramacronucleata</taxon>
        <taxon>Oligohymenophorea</taxon>
        <taxon>Hymenostomatida</taxon>
        <taxon>Tetrahymenina</taxon>
        <taxon>Tetrahymenidae</taxon>
        <taxon>Tetrahymena</taxon>
    </lineage>
</organism>
<dbReference type="KEGG" id="tet:TTHERM_00125660"/>